<dbReference type="NCBIfam" id="TIGR00231">
    <property type="entry name" value="small_GTP"/>
    <property type="match status" value="1"/>
</dbReference>
<sequence>MASAGNEDTTGTRMIHIKAVVVGDGSVGKTCLLFVYANNSFPEDYLPTVFDNYSANVVVDNLTINIGLWDTAGQEDYDKLRPLSYPGAHVFLLCFSVVSSTSFANIRSKWYTEVKEYCPNVPMILVGTKYDLLSDEAYLAKMKEKNQSPVSDERAEEVAKEIKAIKYISCSARCQLRVKDVFDSAIRAALKSMGMMGSGTSKAAKKKDGSGKGKCAIF</sequence>
<comment type="caution">
    <text evidence="5">The sequence shown here is derived from an EMBL/GenBank/DDBJ whole genome shotgun (WGS) entry which is preliminary data.</text>
</comment>
<gene>
    <name evidence="5" type="ORF">QR46_0137</name>
</gene>
<dbReference type="EMBL" id="JXTI01000002">
    <property type="protein sequence ID" value="KWX15819.1"/>
    <property type="molecule type" value="Genomic_DNA"/>
</dbReference>
<dbReference type="InterPro" id="IPR001806">
    <property type="entry name" value="Small_GTPase"/>
</dbReference>
<evidence type="ECO:0000256" key="3">
    <source>
        <dbReference type="ARBA" id="ARBA00023134"/>
    </source>
</evidence>
<dbReference type="VEuPathDB" id="GiardiaDB:QR46_0137"/>
<dbReference type="PRINTS" id="PR00449">
    <property type="entry name" value="RASTRNSFRMNG"/>
</dbReference>
<evidence type="ECO:0000313" key="5">
    <source>
        <dbReference type="EMBL" id="KWX15819.1"/>
    </source>
</evidence>
<organism evidence="5 6">
    <name type="scientific">Giardia duodenalis assemblage B</name>
    <dbReference type="NCBI Taxonomy" id="1394984"/>
    <lineage>
        <taxon>Eukaryota</taxon>
        <taxon>Metamonada</taxon>
        <taxon>Diplomonadida</taxon>
        <taxon>Hexamitidae</taxon>
        <taxon>Giardiinae</taxon>
        <taxon>Giardia</taxon>
    </lineage>
</organism>
<dbReference type="FunFam" id="3.40.50.300:FF:001179">
    <property type="entry name" value="Rho family GTPase"/>
    <property type="match status" value="1"/>
</dbReference>
<protein>
    <submittedName>
        <fullName evidence="5">Rac/Rho-like protein/ Small GTPase</fullName>
    </submittedName>
</protein>
<dbReference type="InterPro" id="IPR005225">
    <property type="entry name" value="Small_GTP-bd"/>
</dbReference>
<dbReference type="InterPro" id="IPR027417">
    <property type="entry name" value="P-loop_NTPase"/>
</dbReference>
<proteinExistence type="inferred from homology"/>
<name>A0A132P0F4_GIAIN</name>
<dbReference type="PROSITE" id="PS51420">
    <property type="entry name" value="RHO"/>
    <property type="match status" value="1"/>
</dbReference>
<dbReference type="InterPro" id="IPR003578">
    <property type="entry name" value="Small_GTPase_Rho"/>
</dbReference>
<accession>A0A132P0F4</accession>
<evidence type="ECO:0000256" key="4">
    <source>
        <dbReference type="SAM" id="MobiDB-lite"/>
    </source>
</evidence>
<dbReference type="PANTHER" id="PTHR24072">
    <property type="entry name" value="RHO FAMILY GTPASE"/>
    <property type="match status" value="1"/>
</dbReference>
<dbReference type="Pfam" id="PF00071">
    <property type="entry name" value="Ras"/>
    <property type="match status" value="1"/>
</dbReference>
<dbReference type="GO" id="GO:0007264">
    <property type="term" value="P:small GTPase-mediated signal transduction"/>
    <property type="evidence" value="ECO:0007669"/>
    <property type="project" value="InterPro"/>
</dbReference>
<dbReference type="Proteomes" id="UP000070089">
    <property type="component" value="Unassembled WGS sequence"/>
</dbReference>
<dbReference type="OrthoDB" id="8830751at2759"/>
<dbReference type="PROSITE" id="PS51419">
    <property type="entry name" value="RAB"/>
    <property type="match status" value="1"/>
</dbReference>
<evidence type="ECO:0000256" key="2">
    <source>
        <dbReference type="ARBA" id="ARBA00022741"/>
    </source>
</evidence>
<dbReference type="SMART" id="SM00173">
    <property type="entry name" value="RAS"/>
    <property type="match status" value="1"/>
</dbReference>
<keyword evidence="2" id="KW-0547">Nucleotide-binding</keyword>
<dbReference type="SUPFAM" id="SSF52540">
    <property type="entry name" value="P-loop containing nucleoside triphosphate hydrolases"/>
    <property type="match status" value="1"/>
</dbReference>
<dbReference type="CDD" id="cd00157">
    <property type="entry name" value="Rho"/>
    <property type="match status" value="1"/>
</dbReference>
<dbReference type="GO" id="GO:0003924">
    <property type="term" value="F:GTPase activity"/>
    <property type="evidence" value="ECO:0007669"/>
    <property type="project" value="InterPro"/>
</dbReference>
<evidence type="ECO:0000256" key="1">
    <source>
        <dbReference type="ARBA" id="ARBA00010142"/>
    </source>
</evidence>
<reference evidence="5 6" key="1">
    <citation type="journal article" date="2015" name="Mol. Biochem. Parasitol.">
        <title>Identification of polymorphic genes for use in assemblage B genotyping assays through comparative genomics of multiple assemblage B Giardia duodenalis isolates.</title>
        <authorList>
            <person name="Wielinga C."/>
            <person name="Thompson R.C."/>
            <person name="Monis P."/>
            <person name="Ryan U."/>
        </authorList>
    </citation>
    <scope>NUCLEOTIDE SEQUENCE [LARGE SCALE GENOMIC DNA]</scope>
    <source>
        <strain evidence="5 6">BAH15c1</strain>
    </source>
</reference>
<dbReference type="AlphaFoldDB" id="A0A132P0F4"/>
<dbReference type="PROSITE" id="PS51421">
    <property type="entry name" value="RAS"/>
    <property type="match status" value="1"/>
</dbReference>
<dbReference type="Gene3D" id="3.40.50.300">
    <property type="entry name" value="P-loop containing nucleotide triphosphate hydrolases"/>
    <property type="match status" value="1"/>
</dbReference>
<dbReference type="SMART" id="SM00175">
    <property type="entry name" value="RAB"/>
    <property type="match status" value="1"/>
</dbReference>
<comment type="similarity">
    <text evidence="1">Belongs to the small GTPase superfamily. Rho family.</text>
</comment>
<keyword evidence="3" id="KW-0342">GTP-binding</keyword>
<feature type="region of interest" description="Disordered" evidence="4">
    <location>
        <begin position="199"/>
        <end position="218"/>
    </location>
</feature>
<dbReference type="GO" id="GO:0005525">
    <property type="term" value="F:GTP binding"/>
    <property type="evidence" value="ECO:0007669"/>
    <property type="project" value="UniProtKB-KW"/>
</dbReference>
<evidence type="ECO:0000313" key="6">
    <source>
        <dbReference type="Proteomes" id="UP000070089"/>
    </source>
</evidence>
<dbReference type="SMART" id="SM00174">
    <property type="entry name" value="RHO"/>
    <property type="match status" value="1"/>
</dbReference>